<keyword evidence="2" id="KW-1185">Reference proteome</keyword>
<proteinExistence type="predicted"/>
<dbReference type="OrthoDB" id="3383530at2"/>
<name>A0A1C4WCP2_9ACTN</name>
<dbReference type="EMBL" id="FMCX01000002">
    <property type="protein sequence ID" value="SCE94006.1"/>
    <property type="molecule type" value="Genomic_DNA"/>
</dbReference>
<evidence type="ECO:0000313" key="2">
    <source>
        <dbReference type="Proteomes" id="UP000199504"/>
    </source>
</evidence>
<dbReference type="STRING" id="262898.GA0070564_102172"/>
<dbReference type="Proteomes" id="UP000199504">
    <property type="component" value="Unassembled WGS sequence"/>
</dbReference>
<protein>
    <submittedName>
        <fullName evidence="1">Uncharacterized protein</fullName>
    </submittedName>
</protein>
<organism evidence="1 2">
    <name type="scientific">Micromonospora mirobrigensis</name>
    <dbReference type="NCBI Taxonomy" id="262898"/>
    <lineage>
        <taxon>Bacteria</taxon>
        <taxon>Bacillati</taxon>
        <taxon>Actinomycetota</taxon>
        <taxon>Actinomycetes</taxon>
        <taxon>Micromonosporales</taxon>
        <taxon>Micromonosporaceae</taxon>
        <taxon>Micromonospora</taxon>
    </lineage>
</organism>
<accession>A0A1C4WCP2</accession>
<sequence length="138" mass="14960">MDPIVVAAGTALVSAMATDVWQQARDQLVGLWRRVRPEQAEVIGGELAQARDDVLAARRAGDPDTERALAGAWQLRLHRLLAEDPALAGELRRVLDEALTPALTADERTAIGSVVMNATATGQARIYQSGRDQHITER</sequence>
<evidence type="ECO:0000313" key="1">
    <source>
        <dbReference type="EMBL" id="SCE94006.1"/>
    </source>
</evidence>
<gene>
    <name evidence="1" type="ORF">GA0070564_102172</name>
</gene>
<dbReference type="AlphaFoldDB" id="A0A1C4WCP2"/>
<reference evidence="2" key="1">
    <citation type="submission" date="2016-06" db="EMBL/GenBank/DDBJ databases">
        <authorList>
            <person name="Varghese N."/>
            <person name="Submissions Spin"/>
        </authorList>
    </citation>
    <scope>NUCLEOTIDE SEQUENCE [LARGE SCALE GENOMIC DNA]</scope>
    <source>
        <strain evidence="2">DSM 44830</strain>
    </source>
</reference>